<name>A0A2N5NUN6_MEDGN</name>
<protein>
    <submittedName>
        <fullName evidence="1">Uncharacterized protein</fullName>
    </submittedName>
</protein>
<dbReference type="EMBL" id="JAQMLR010000014">
    <property type="protein sequence ID" value="MDB8739629.1"/>
    <property type="molecule type" value="Genomic_DNA"/>
</dbReference>
<gene>
    <name evidence="1" type="ORF">PNU63_12745</name>
</gene>
<evidence type="ECO:0000313" key="1">
    <source>
        <dbReference type="EMBL" id="MDB8739629.1"/>
    </source>
</evidence>
<organism evidence="1 2">
    <name type="scientific">Mediterraneibacter gnavus</name>
    <name type="common">Ruminococcus gnavus</name>
    <dbReference type="NCBI Taxonomy" id="33038"/>
    <lineage>
        <taxon>Bacteria</taxon>
        <taxon>Bacillati</taxon>
        <taxon>Bacillota</taxon>
        <taxon>Clostridia</taxon>
        <taxon>Lachnospirales</taxon>
        <taxon>Lachnospiraceae</taxon>
        <taxon>Mediterraneibacter</taxon>
    </lineage>
</organism>
<evidence type="ECO:0000313" key="2">
    <source>
        <dbReference type="Proteomes" id="UP001211731"/>
    </source>
</evidence>
<dbReference type="AlphaFoldDB" id="A0A2N5NUN6"/>
<proteinExistence type="predicted"/>
<dbReference type="Proteomes" id="UP001211731">
    <property type="component" value="Unassembled WGS sequence"/>
</dbReference>
<reference evidence="1" key="1">
    <citation type="submission" date="2023-01" db="EMBL/GenBank/DDBJ databases">
        <title>Human gut microbiome strain richness.</title>
        <authorList>
            <person name="Chen-Liaw A."/>
        </authorList>
    </citation>
    <scope>NUCLEOTIDE SEQUENCE</scope>
    <source>
        <strain evidence="1">1001217st1_A9_1001217B_191108</strain>
    </source>
</reference>
<sequence length="59" mass="6724">MDHISDISQLRELLNESSREIQENISSSTIDFGTKSLLDSIAQQNHYVLSGIIEYLENK</sequence>
<comment type="caution">
    <text evidence="1">The sequence shown here is derived from an EMBL/GenBank/DDBJ whole genome shotgun (WGS) entry which is preliminary data.</text>
</comment>
<dbReference type="RefSeq" id="WP_101884810.1">
    <property type="nucleotide sequence ID" value="NZ_JADNGF010000005.1"/>
</dbReference>
<accession>A0A2N5NUN6</accession>